<sequence length="409" mass="43196">MSEPSGPPTGGATPAGPLAGIRVIELGQVIAGPFCGQLLGDLGADVIKVEPPGTGDVLRQWGGGDAPGGSVWWQVAGRNKRSVTIDLRQKEGQSLVRELATQADILIENFRPGTLERWGLGWETLHAANPGLIVVRVSGYGQTGPFAPLPGYAAVGEAMGGLRSLVGYPDRPPVRVGVSLGDSLAGMFAALGALAALESRRSTGQGQVVDSSIYESVLGITESLVADWSALGVRRERTGPILPKIAPSNVYPAADGDVIVAANQDSVFVRLCAAMGRPELADDPRFRDHRARGEHQAELDSLVGEWTAGLPADELLKLLRDAAVPSGLLYGPDDMLADEHYRSRESIVEVDTDGYGTVAMQGVFPRMSSTPGRVRWPGRSLGADTDEVLRDVLHLPPETVSRLRDAGVI</sequence>
<dbReference type="Gene3D" id="3.30.1540.10">
    <property type="entry name" value="formyl-coa transferase, domain 3"/>
    <property type="match status" value="1"/>
</dbReference>
<keyword evidence="1 2" id="KW-0808">Transferase</keyword>
<dbReference type="InterPro" id="IPR044855">
    <property type="entry name" value="CoA-Trfase_III_dom3_sf"/>
</dbReference>
<accession>A0A8J3GSC8</accession>
<protein>
    <submittedName>
        <fullName evidence="2">CoA transferase</fullName>
    </submittedName>
</protein>
<dbReference type="AlphaFoldDB" id="A0A8J3GSC8"/>
<evidence type="ECO:0000313" key="3">
    <source>
        <dbReference type="Proteomes" id="UP000617531"/>
    </source>
</evidence>
<dbReference type="InterPro" id="IPR003673">
    <property type="entry name" value="CoA-Trfase_fam_III"/>
</dbReference>
<evidence type="ECO:0000256" key="1">
    <source>
        <dbReference type="ARBA" id="ARBA00022679"/>
    </source>
</evidence>
<dbReference type="PANTHER" id="PTHR48207">
    <property type="entry name" value="SUCCINATE--HYDROXYMETHYLGLUTARATE COA-TRANSFERASE"/>
    <property type="match status" value="1"/>
</dbReference>
<dbReference type="Gene3D" id="3.40.50.10540">
    <property type="entry name" value="Crotonobetainyl-coa:carnitine coa-transferase, domain 1"/>
    <property type="match status" value="1"/>
</dbReference>
<dbReference type="RefSeq" id="WP_191284026.1">
    <property type="nucleotide sequence ID" value="NZ_BNAI01000008.1"/>
</dbReference>
<proteinExistence type="predicted"/>
<dbReference type="Proteomes" id="UP000617531">
    <property type="component" value="Unassembled WGS sequence"/>
</dbReference>
<organism evidence="2 3">
    <name type="scientific">Pseudolysinimonas yzui</name>
    <dbReference type="NCBI Taxonomy" id="2708254"/>
    <lineage>
        <taxon>Bacteria</taxon>
        <taxon>Bacillati</taxon>
        <taxon>Actinomycetota</taxon>
        <taxon>Actinomycetes</taxon>
        <taxon>Micrococcales</taxon>
        <taxon>Microbacteriaceae</taxon>
        <taxon>Pseudolysinimonas</taxon>
    </lineage>
</organism>
<dbReference type="GO" id="GO:0008410">
    <property type="term" value="F:CoA-transferase activity"/>
    <property type="evidence" value="ECO:0007669"/>
    <property type="project" value="TreeGrafter"/>
</dbReference>
<comment type="caution">
    <text evidence="2">The sequence shown here is derived from an EMBL/GenBank/DDBJ whole genome shotgun (WGS) entry which is preliminary data.</text>
</comment>
<reference evidence="2" key="1">
    <citation type="journal article" date="2014" name="Int. J. Syst. Evol. Microbiol.">
        <title>Complete genome sequence of Corynebacterium casei LMG S-19264T (=DSM 44701T), isolated from a smear-ripened cheese.</title>
        <authorList>
            <consortium name="US DOE Joint Genome Institute (JGI-PGF)"/>
            <person name="Walter F."/>
            <person name="Albersmeier A."/>
            <person name="Kalinowski J."/>
            <person name="Ruckert C."/>
        </authorList>
    </citation>
    <scope>NUCLEOTIDE SEQUENCE</scope>
    <source>
        <strain evidence="2">CGMCC 1.16548</strain>
    </source>
</reference>
<dbReference type="InterPro" id="IPR023606">
    <property type="entry name" value="CoA-Trfase_III_dom_1_sf"/>
</dbReference>
<dbReference type="SUPFAM" id="SSF89796">
    <property type="entry name" value="CoA-transferase family III (CaiB/BaiF)"/>
    <property type="match status" value="1"/>
</dbReference>
<evidence type="ECO:0000313" key="2">
    <source>
        <dbReference type="EMBL" id="GHF24241.1"/>
    </source>
</evidence>
<name>A0A8J3GSC8_9MICO</name>
<gene>
    <name evidence="2" type="ORF">GCM10011600_26580</name>
</gene>
<dbReference type="Pfam" id="PF02515">
    <property type="entry name" value="CoA_transf_3"/>
    <property type="match status" value="1"/>
</dbReference>
<dbReference type="PANTHER" id="PTHR48207:SF3">
    <property type="entry name" value="SUCCINATE--HYDROXYMETHYLGLUTARATE COA-TRANSFERASE"/>
    <property type="match status" value="1"/>
</dbReference>
<reference evidence="2" key="2">
    <citation type="submission" date="2020-09" db="EMBL/GenBank/DDBJ databases">
        <authorList>
            <person name="Sun Q."/>
            <person name="Zhou Y."/>
        </authorList>
    </citation>
    <scope>NUCLEOTIDE SEQUENCE</scope>
    <source>
        <strain evidence="2">CGMCC 1.16548</strain>
    </source>
</reference>
<dbReference type="InterPro" id="IPR050483">
    <property type="entry name" value="CoA-transferase_III_domain"/>
</dbReference>
<keyword evidence="3" id="KW-1185">Reference proteome</keyword>
<dbReference type="EMBL" id="BNAI01000008">
    <property type="protein sequence ID" value="GHF24241.1"/>
    <property type="molecule type" value="Genomic_DNA"/>
</dbReference>